<sequence length="228" mass="25799">MATARLRRAVKYPSDDDDEPDELDEEHQEKLIADLKATDAQRNELYLMLFLALQLAGALYFAYAFVVRSRNAQQRLLALLSLSSTLCTAYILHYMRIEAPRRKGKTAVYKLNAAKGPVEEYLAYLNMALAAMLLLAATLSWRRSLYEDAARQALPAILFGSAMFVRQQVAPLDMEELQKAKYNYKGALMRRACATIDESTVLPSRCGFVQYRRELLTMLAVLMSTLLA</sequence>
<dbReference type="Proteomes" id="UP001310594">
    <property type="component" value="Unassembled WGS sequence"/>
</dbReference>
<accession>A0AAN7W4U6</accession>
<protein>
    <submittedName>
        <fullName evidence="3">Uncharacterized protein</fullName>
    </submittedName>
</protein>
<gene>
    <name evidence="3" type="ORF">LTR97_007365</name>
</gene>
<feature type="transmembrane region" description="Helical" evidence="2">
    <location>
        <begin position="76"/>
        <end position="95"/>
    </location>
</feature>
<evidence type="ECO:0000313" key="3">
    <source>
        <dbReference type="EMBL" id="KAK5697230.1"/>
    </source>
</evidence>
<keyword evidence="2" id="KW-1133">Transmembrane helix</keyword>
<keyword evidence="2" id="KW-0812">Transmembrane</keyword>
<comment type="caution">
    <text evidence="3">The sequence shown here is derived from an EMBL/GenBank/DDBJ whole genome shotgun (WGS) entry which is preliminary data.</text>
</comment>
<proteinExistence type="predicted"/>
<dbReference type="AlphaFoldDB" id="A0AAN7W4U6"/>
<name>A0AAN7W4U6_9PEZI</name>
<feature type="compositionally biased region" description="Acidic residues" evidence="1">
    <location>
        <begin position="15"/>
        <end position="26"/>
    </location>
</feature>
<evidence type="ECO:0000313" key="4">
    <source>
        <dbReference type="Proteomes" id="UP001310594"/>
    </source>
</evidence>
<reference evidence="3" key="1">
    <citation type="submission" date="2023-08" db="EMBL/GenBank/DDBJ databases">
        <title>Black Yeasts Isolated from many extreme environments.</title>
        <authorList>
            <person name="Coleine C."/>
            <person name="Stajich J.E."/>
            <person name="Selbmann L."/>
        </authorList>
    </citation>
    <scope>NUCLEOTIDE SEQUENCE</scope>
    <source>
        <strain evidence="3">CCFEE 5810</strain>
    </source>
</reference>
<organism evidence="3 4">
    <name type="scientific">Elasticomyces elasticus</name>
    <dbReference type="NCBI Taxonomy" id="574655"/>
    <lineage>
        <taxon>Eukaryota</taxon>
        <taxon>Fungi</taxon>
        <taxon>Dikarya</taxon>
        <taxon>Ascomycota</taxon>
        <taxon>Pezizomycotina</taxon>
        <taxon>Dothideomycetes</taxon>
        <taxon>Dothideomycetidae</taxon>
        <taxon>Mycosphaerellales</taxon>
        <taxon>Teratosphaeriaceae</taxon>
        <taxon>Elasticomyces</taxon>
    </lineage>
</organism>
<feature type="compositionally biased region" description="Basic residues" evidence="1">
    <location>
        <begin position="1"/>
        <end position="10"/>
    </location>
</feature>
<evidence type="ECO:0000256" key="2">
    <source>
        <dbReference type="SAM" id="Phobius"/>
    </source>
</evidence>
<feature type="transmembrane region" description="Helical" evidence="2">
    <location>
        <begin position="45"/>
        <end position="64"/>
    </location>
</feature>
<dbReference type="EMBL" id="JAVRQU010000011">
    <property type="protein sequence ID" value="KAK5697230.1"/>
    <property type="molecule type" value="Genomic_DNA"/>
</dbReference>
<evidence type="ECO:0000256" key="1">
    <source>
        <dbReference type="SAM" id="MobiDB-lite"/>
    </source>
</evidence>
<feature type="region of interest" description="Disordered" evidence="1">
    <location>
        <begin position="1"/>
        <end position="26"/>
    </location>
</feature>
<feature type="transmembrane region" description="Helical" evidence="2">
    <location>
        <begin position="121"/>
        <end position="141"/>
    </location>
</feature>
<keyword evidence="2" id="KW-0472">Membrane</keyword>